<dbReference type="EMBL" id="OV725080">
    <property type="protein sequence ID" value="CAH1399469.1"/>
    <property type="molecule type" value="Genomic_DNA"/>
</dbReference>
<accession>A0A9P0HCR0</accession>
<dbReference type="AlphaFoldDB" id="A0A9P0HCR0"/>
<dbReference type="InterPro" id="IPR043972">
    <property type="entry name" value="FUZ/MON1/HPS1_longin_1"/>
</dbReference>
<feature type="compositionally biased region" description="Basic and acidic residues" evidence="1">
    <location>
        <begin position="248"/>
        <end position="263"/>
    </location>
</feature>
<dbReference type="PANTHER" id="PTHR12761">
    <property type="entry name" value="HERMANSKY-PUDLAK SYNDROME PROTEIN 1"/>
    <property type="match status" value="1"/>
</dbReference>
<feature type="domain" description="FUZ/MON1/HPS1 first Longin" evidence="2">
    <location>
        <begin position="3"/>
        <end position="148"/>
    </location>
</feature>
<dbReference type="InterPro" id="IPR026053">
    <property type="entry name" value="HPS1"/>
</dbReference>
<evidence type="ECO:0000313" key="4">
    <source>
        <dbReference type="EMBL" id="CAH1399469.1"/>
    </source>
</evidence>
<name>A0A9P0HCR0_NEZVI</name>
<gene>
    <name evidence="4" type="ORF">NEZAVI_LOCUS8911</name>
</gene>
<evidence type="ECO:0000259" key="3">
    <source>
        <dbReference type="Pfam" id="PF19038"/>
    </source>
</evidence>
<keyword evidence="5" id="KW-1185">Reference proteome</keyword>
<dbReference type="GO" id="GO:0016192">
    <property type="term" value="P:vesicle-mediated transport"/>
    <property type="evidence" value="ECO:0007669"/>
    <property type="project" value="InterPro"/>
</dbReference>
<dbReference type="InterPro" id="IPR043970">
    <property type="entry name" value="FUZ/MON1/HPS1_longin_3"/>
</dbReference>
<dbReference type="Pfam" id="PF19036">
    <property type="entry name" value="Fuz_longin_1"/>
    <property type="match status" value="1"/>
</dbReference>
<dbReference type="GO" id="GO:0005085">
    <property type="term" value="F:guanyl-nucleotide exchange factor activity"/>
    <property type="evidence" value="ECO:0007669"/>
    <property type="project" value="TreeGrafter"/>
</dbReference>
<organism evidence="4 5">
    <name type="scientific">Nezara viridula</name>
    <name type="common">Southern green stink bug</name>
    <name type="synonym">Cimex viridulus</name>
    <dbReference type="NCBI Taxonomy" id="85310"/>
    <lineage>
        <taxon>Eukaryota</taxon>
        <taxon>Metazoa</taxon>
        <taxon>Ecdysozoa</taxon>
        <taxon>Arthropoda</taxon>
        <taxon>Hexapoda</taxon>
        <taxon>Insecta</taxon>
        <taxon>Pterygota</taxon>
        <taxon>Neoptera</taxon>
        <taxon>Paraneoptera</taxon>
        <taxon>Hemiptera</taxon>
        <taxon>Heteroptera</taxon>
        <taxon>Panheteroptera</taxon>
        <taxon>Pentatomomorpha</taxon>
        <taxon>Pentatomoidea</taxon>
        <taxon>Pentatomidae</taxon>
        <taxon>Pentatominae</taxon>
        <taxon>Nezara</taxon>
    </lineage>
</organism>
<feature type="domain" description="FUZ/MON1/HPS1 third Longin" evidence="3">
    <location>
        <begin position="453"/>
        <end position="566"/>
    </location>
</feature>
<dbReference type="OrthoDB" id="10255234at2759"/>
<evidence type="ECO:0008006" key="6">
    <source>
        <dbReference type="Google" id="ProtNLM"/>
    </source>
</evidence>
<evidence type="ECO:0000256" key="1">
    <source>
        <dbReference type="SAM" id="MobiDB-lite"/>
    </source>
</evidence>
<reference evidence="4" key="1">
    <citation type="submission" date="2022-01" db="EMBL/GenBank/DDBJ databases">
        <authorList>
            <person name="King R."/>
        </authorList>
    </citation>
    <scope>NUCLEOTIDE SEQUENCE</scope>
</reference>
<feature type="region of interest" description="Disordered" evidence="1">
    <location>
        <begin position="242"/>
        <end position="263"/>
    </location>
</feature>
<evidence type="ECO:0000313" key="5">
    <source>
        <dbReference type="Proteomes" id="UP001152798"/>
    </source>
</evidence>
<dbReference type="PANTHER" id="PTHR12761:SF1">
    <property type="entry name" value="BLOC-3 COMPLEX MEMBER HPS1"/>
    <property type="match status" value="1"/>
</dbReference>
<dbReference type="GO" id="GO:0031085">
    <property type="term" value="C:BLOC-3 complex"/>
    <property type="evidence" value="ECO:0007669"/>
    <property type="project" value="TreeGrafter"/>
</dbReference>
<proteinExistence type="predicted"/>
<sequence length="579" mass="64709">MHCILVFDHLNDIVFSKCDKNFVKHIEKLGEKNGLTCPDPENGDEDFNLNFVMQLFSPIVTSQRIMSSQFGNSYTSIQCQDGINMVFDEYMGYLFVNLAFEDIHWLKRMLGICISIVQHLCGPDVSVLKTNASRSMLVMRLIDTWATLVSKDQSVLLEALEQLFVNSDVNGTIIKALKDSTDRIKTLLNYSKSHAVIFVENRFLGLYSSKSARELSSSDLLFLGLMAEMTLNHFSVEEGISVNEGTSSDDRPSPTDSPNSERKAMIKPCSQIAEKPEDNLFSDLVLLSANNNIAVCPYVIHIAPIAEGITLILLYQTQWESLNLTLNDALSAINVITCVSYNEKEGIKRGMESLESAMKKLLDVIKKIKSSDITPRLDACIKVLQVKWDLLKKQYSEGHEMAISSCASSLGVSLRELLQAASLDRTPVQRGRHAAQAIARCVCTAVSHFTDFLKIWTMVEFSRHHLLEGNLALMWRDTTFSYAYYLWFEDGAGSAIKPKVSPATAIKTLPLPGVFNGDFYQRLIETCFPKNQSNKVRCFELYCVHIGLATSSCVLEQSRRIAATICEVTGVPSNPLDLL</sequence>
<dbReference type="Pfam" id="PF19038">
    <property type="entry name" value="Fuz_longin_3"/>
    <property type="match status" value="1"/>
</dbReference>
<evidence type="ECO:0000259" key="2">
    <source>
        <dbReference type="Pfam" id="PF19036"/>
    </source>
</evidence>
<dbReference type="Proteomes" id="UP001152798">
    <property type="component" value="Chromosome 4"/>
</dbReference>
<protein>
    <recommendedName>
        <fullName evidence="6">Hermansky-Pudlak syndrome 1</fullName>
    </recommendedName>
</protein>